<accession>A0A0E9Q0P3</accession>
<proteinExistence type="predicted"/>
<name>A0A0E9Q0P3_ANGAN</name>
<protein>
    <submittedName>
        <fullName evidence="1">Uncharacterized protein</fullName>
    </submittedName>
</protein>
<dbReference type="EMBL" id="GBXM01098692">
    <property type="protein sequence ID" value="JAH09885.1"/>
    <property type="molecule type" value="Transcribed_RNA"/>
</dbReference>
<evidence type="ECO:0000313" key="1">
    <source>
        <dbReference type="EMBL" id="JAH09885.1"/>
    </source>
</evidence>
<reference evidence="1" key="2">
    <citation type="journal article" date="2015" name="Fish Shellfish Immunol.">
        <title>Early steps in the European eel (Anguilla anguilla)-Vibrio vulnificus interaction in the gills: Role of the RtxA13 toxin.</title>
        <authorList>
            <person name="Callol A."/>
            <person name="Pajuelo D."/>
            <person name="Ebbesson L."/>
            <person name="Teles M."/>
            <person name="MacKenzie S."/>
            <person name="Amaro C."/>
        </authorList>
    </citation>
    <scope>NUCLEOTIDE SEQUENCE</scope>
</reference>
<organism evidence="1">
    <name type="scientific">Anguilla anguilla</name>
    <name type="common">European freshwater eel</name>
    <name type="synonym">Muraena anguilla</name>
    <dbReference type="NCBI Taxonomy" id="7936"/>
    <lineage>
        <taxon>Eukaryota</taxon>
        <taxon>Metazoa</taxon>
        <taxon>Chordata</taxon>
        <taxon>Craniata</taxon>
        <taxon>Vertebrata</taxon>
        <taxon>Euteleostomi</taxon>
        <taxon>Actinopterygii</taxon>
        <taxon>Neopterygii</taxon>
        <taxon>Teleostei</taxon>
        <taxon>Anguilliformes</taxon>
        <taxon>Anguillidae</taxon>
        <taxon>Anguilla</taxon>
    </lineage>
</organism>
<reference evidence="1" key="1">
    <citation type="submission" date="2014-11" db="EMBL/GenBank/DDBJ databases">
        <authorList>
            <person name="Amaro Gonzalez C."/>
        </authorList>
    </citation>
    <scope>NUCLEOTIDE SEQUENCE</scope>
</reference>
<dbReference type="AlphaFoldDB" id="A0A0E9Q0P3"/>
<sequence>MCVSFIIKFSHTYSHL</sequence>